<accession>A0A556AMU9</accession>
<evidence type="ECO:0000313" key="4">
    <source>
        <dbReference type="Proteomes" id="UP000318405"/>
    </source>
</evidence>
<keyword evidence="4" id="KW-1185">Reference proteome</keyword>
<evidence type="ECO:0000256" key="1">
    <source>
        <dbReference type="ARBA" id="ARBA00006987"/>
    </source>
</evidence>
<dbReference type="SUPFAM" id="SSF53850">
    <property type="entry name" value="Periplasmic binding protein-like II"/>
    <property type="match status" value="1"/>
</dbReference>
<name>A0A556AMU9_9BURK</name>
<dbReference type="EMBL" id="VLTJ01000025">
    <property type="protein sequence ID" value="TSH94197.1"/>
    <property type="molecule type" value="Genomic_DNA"/>
</dbReference>
<reference evidence="3 4" key="1">
    <citation type="submission" date="2019-07" db="EMBL/GenBank/DDBJ databases">
        <title>Qingshengfaniella alkalisoli gen. nov., sp. nov., isolated from saline soil.</title>
        <authorList>
            <person name="Xu L."/>
            <person name="Huang X.-X."/>
            <person name="Sun J.-Q."/>
        </authorList>
    </citation>
    <scope>NUCLEOTIDE SEQUENCE [LARGE SCALE GENOMIC DNA]</scope>
    <source>
        <strain evidence="3 4">DSM 27279</strain>
    </source>
</reference>
<comment type="caution">
    <text evidence="3">The sequence shown here is derived from an EMBL/GenBank/DDBJ whole genome shotgun (WGS) entry which is preliminary data.</text>
</comment>
<dbReference type="PANTHER" id="PTHR42928">
    <property type="entry name" value="TRICARBOXYLATE-BINDING PROTEIN"/>
    <property type="match status" value="1"/>
</dbReference>
<dbReference type="Gene3D" id="3.40.190.150">
    <property type="entry name" value="Bordetella uptake gene, domain 1"/>
    <property type="match status" value="1"/>
</dbReference>
<evidence type="ECO:0000256" key="2">
    <source>
        <dbReference type="SAM" id="MobiDB-lite"/>
    </source>
</evidence>
<proteinExistence type="inferred from homology"/>
<dbReference type="Proteomes" id="UP000318405">
    <property type="component" value="Unassembled WGS sequence"/>
</dbReference>
<gene>
    <name evidence="3" type="ORF">FOZ76_12860</name>
</gene>
<dbReference type="AlphaFoldDB" id="A0A556AMU9"/>
<dbReference type="InterPro" id="IPR042100">
    <property type="entry name" value="Bug_dom1"/>
</dbReference>
<dbReference type="Gene3D" id="3.40.190.10">
    <property type="entry name" value="Periplasmic binding protein-like II"/>
    <property type="match status" value="1"/>
</dbReference>
<feature type="region of interest" description="Disordered" evidence="2">
    <location>
        <begin position="25"/>
        <end position="51"/>
    </location>
</feature>
<sequence>MERARESGRRVPALSAPFAGMIVLRSTASPPPAGSGSTSRDARWTTGRHPFGGEERLRRHLYMGTDLLVSRRQLLVAAAGAAIVGVAHAGPYPDRAITLLLTTSPGSAVDAIARVMAPHMSRALGQSVVVDNRPGSSGIIATGQMVRSPADGYTLGMTSSTHCINPHLHEKMPYDTLTDVQPICVMTSGPAMLVVHPDLPVGNLHEFIALARSRSAAQPLVIGNAGNGSAVQLAAALLESSTGIRFIHAPYKSNTSYVQDIVGHHIDAGFLPVIAAQPLVRSGRLKALALSTAQRIPTLPDLPTVAESGVPGFDVDGWLALIGPAGIPAPALERINGEVVRALHAPDVVRLVHESGGTVLASSVEEAEHIFRREYEKAGRIIKTAGIKAE</sequence>
<dbReference type="PANTHER" id="PTHR42928:SF5">
    <property type="entry name" value="BLR1237 PROTEIN"/>
    <property type="match status" value="1"/>
</dbReference>
<evidence type="ECO:0000313" key="3">
    <source>
        <dbReference type="EMBL" id="TSH94197.1"/>
    </source>
</evidence>
<dbReference type="Pfam" id="PF03401">
    <property type="entry name" value="TctC"/>
    <property type="match status" value="1"/>
</dbReference>
<dbReference type="InterPro" id="IPR005064">
    <property type="entry name" value="BUG"/>
</dbReference>
<dbReference type="OrthoDB" id="9780943at2"/>
<protein>
    <submittedName>
        <fullName evidence="3">Tripartite tricarboxylate transporter substrate binding protein</fullName>
    </submittedName>
</protein>
<comment type="similarity">
    <text evidence="1">Belongs to the UPF0065 (bug) family.</text>
</comment>
<organism evidence="3 4">
    <name type="scientific">Verticiella sediminum</name>
    <dbReference type="NCBI Taxonomy" id="1247510"/>
    <lineage>
        <taxon>Bacteria</taxon>
        <taxon>Pseudomonadati</taxon>
        <taxon>Pseudomonadota</taxon>
        <taxon>Betaproteobacteria</taxon>
        <taxon>Burkholderiales</taxon>
        <taxon>Alcaligenaceae</taxon>
        <taxon>Verticiella</taxon>
    </lineage>
</organism>